<organism evidence="1">
    <name type="scientific">Spodoptera frugiperda</name>
    <name type="common">Fall armyworm</name>
    <dbReference type="NCBI Taxonomy" id="7108"/>
    <lineage>
        <taxon>Eukaryota</taxon>
        <taxon>Metazoa</taxon>
        <taxon>Ecdysozoa</taxon>
        <taxon>Arthropoda</taxon>
        <taxon>Hexapoda</taxon>
        <taxon>Insecta</taxon>
        <taxon>Pterygota</taxon>
        <taxon>Neoptera</taxon>
        <taxon>Endopterygota</taxon>
        <taxon>Lepidoptera</taxon>
        <taxon>Glossata</taxon>
        <taxon>Ditrysia</taxon>
        <taxon>Noctuoidea</taxon>
        <taxon>Noctuidae</taxon>
        <taxon>Amphipyrinae</taxon>
        <taxon>Spodoptera</taxon>
    </lineage>
</organism>
<dbReference type="InterPro" id="IPR032675">
    <property type="entry name" value="LRR_dom_sf"/>
</dbReference>
<dbReference type="PANTHER" id="PTHR46984:SF1">
    <property type="entry name" value="LEUCINE-RICH REPEAT-CONTAINING PROTEIN 71"/>
    <property type="match status" value="1"/>
</dbReference>
<gene>
    <name evidence="1" type="ORF">SFRICE_010675</name>
</gene>
<protein>
    <submittedName>
        <fullName evidence="1">SFRICE_010675</fullName>
    </submittedName>
</protein>
<dbReference type="SUPFAM" id="SSF52047">
    <property type="entry name" value="RNI-like"/>
    <property type="match status" value="1"/>
</dbReference>
<dbReference type="Pfam" id="PF13516">
    <property type="entry name" value="LRR_6"/>
    <property type="match status" value="1"/>
</dbReference>
<proteinExistence type="predicted"/>
<dbReference type="AlphaFoldDB" id="A0A2H1VU56"/>
<dbReference type="EMBL" id="ODYU01004460">
    <property type="protein sequence ID" value="SOQ44353.1"/>
    <property type="molecule type" value="Genomic_DNA"/>
</dbReference>
<evidence type="ECO:0000313" key="1">
    <source>
        <dbReference type="EMBL" id="SOQ44353.1"/>
    </source>
</evidence>
<sequence length="614" mass="68758">MADAILLLPEGETACQRCEACHAVSKFALVCAEPLGLSSVVEHSTPKPYTRHNNIFTLVHLQASASSSFKPPVSYRWLGIQSSYRLYETNQGETYVHTLGMYTDEERAGSRVLHPMPPEFVAFVPYACYQLQSPFEVRVNVEWQGTYNESPDGKRSADQRRPWTYQFSTYRLAWLVNTYKYVCIADQYCGLEEKKKGKRTGQSQRHLAHTATRRALAEPSASGLELGQVPTTHRLAAEEGVVVVHAVMDFAGNLVEIAFRRCVTIPRMLIQVMGWSVPHHDLLSRLTIRWAALDAIALYEFSKFLSNVNLTEICLDDSPVKGRNYEVLLAGPSRLRYLSLARCSLDDADVASLASHLEHPRPAAATLAVLLLAANRIGDAGAAALAHALRTNRTLRCLNLAGNAISDVGAITIFNTLMEFPLTADEILKKRSRVLDFLKMKSELYERCVRQLVLDKSHDEIRSNKRRMTVRPSTRRNSMRVTHSNNALLQKAEAMATELMGVFTDPFSIEQTVTRSGYTYCIGNTSLCWLSLAYNNLEYSSLGALYEVLAHQHWLGARATPGLLQVNVDGNQLPVDCDHLFLIEDLLDKARCSKTKTIKQVIEKLRPGRVRSLS</sequence>
<dbReference type="InterPro" id="IPR001611">
    <property type="entry name" value="Leu-rich_rpt"/>
</dbReference>
<dbReference type="PANTHER" id="PTHR46984">
    <property type="entry name" value="LEUCINE-RICH REPEAT-CONTAINING PROTEIN 71"/>
    <property type="match status" value="1"/>
</dbReference>
<reference evidence="1" key="1">
    <citation type="submission" date="2016-07" db="EMBL/GenBank/DDBJ databases">
        <authorList>
            <person name="Bretaudeau A."/>
        </authorList>
    </citation>
    <scope>NUCLEOTIDE SEQUENCE</scope>
    <source>
        <strain evidence="1">Rice</strain>
        <tissue evidence="1">Whole body</tissue>
    </source>
</reference>
<dbReference type="InterPro" id="IPR053040">
    <property type="entry name" value="LRR-containing_protein_71"/>
</dbReference>
<dbReference type="SMART" id="SM00368">
    <property type="entry name" value="LRR_RI"/>
    <property type="match status" value="4"/>
</dbReference>
<name>A0A2H1VU56_SPOFR</name>
<accession>A0A2H1VU56</accession>
<dbReference type="Gene3D" id="3.80.10.10">
    <property type="entry name" value="Ribonuclease Inhibitor"/>
    <property type="match status" value="1"/>
</dbReference>